<dbReference type="Pfam" id="PF00407">
    <property type="entry name" value="Bet_v_1"/>
    <property type="match status" value="1"/>
</dbReference>
<evidence type="ECO:0000313" key="3">
    <source>
        <dbReference type="Proteomes" id="UP001497516"/>
    </source>
</evidence>
<dbReference type="SMART" id="SM01037">
    <property type="entry name" value="Bet_v_1"/>
    <property type="match status" value="1"/>
</dbReference>
<dbReference type="InterPro" id="IPR051761">
    <property type="entry name" value="MLP-like_ligand-binding"/>
</dbReference>
<name>A0AAV2DSJ3_9ROSI</name>
<keyword evidence="3" id="KW-1185">Reference proteome</keyword>
<organism evidence="2 3">
    <name type="scientific">Linum trigynum</name>
    <dbReference type="NCBI Taxonomy" id="586398"/>
    <lineage>
        <taxon>Eukaryota</taxon>
        <taxon>Viridiplantae</taxon>
        <taxon>Streptophyta</taxon>
        <taxon>Embryophyta</taxon>
        <taxon>Tracheophyta</taxon>
        <taxon>Spermatophyta</taxon>
        <taxon>Magnoliopsida</taxon>
        <taxon>eudicotyledons</taxon>
        <taxon>Gunneridae</taxon>
        <taxon>Pentapetalae</taxon>
        <taxon>rosids</taxon>
        <taxon>fabids</taxon>
        <taxon>Malpighiales</taxon>
        <taxon>Linaceae</taxon>
        <taxon>Linum</taxon>
    </lineage>
</organism>
<reference evidence="2 3" key="1">
    <citation type="submission" date="2024-04" db="EMBL/GenBank/DDBJ databases">
        <authorList>
            <person name="Fracassetti M."/>
        </authorList>
    </citation>
    <scope>NUCLEOTIDE SEQUENCE [LARGE SCALE GENOMIC DNA]</scope>
</reference>
<dbReference type="Proteomes" id="UP001497516">
    <property type="component" value="Chromosome 3"/>
</dbReference>
<protein>
    <recommendedName>
        <fullName evidence="1">Bet v I/Major latex protein domain-containing protein</fullName>
    </recommendedName>
</protein>
<dbReference type="InterPro" id="IPR000916">
    <property type="entry name" value="Bet_v_I/MLP"/>
</dbReference>
<evidence type="ECO:0000313" key="2">
    <source>
        <dbReference type="EMBL" id="CAL1376477.1"/>
    </source>
</evidence>
<dbReference type="PANTHER" id="PTHR31907">
    <property type="entry name" value="MLP-LIKE PROTEIN 423"/>
    <property type="match status" value="1"/>
</dbReference>
<dbReference type="SUPFAM" id="SSF55961">
    <property type="entry name" value="Bet v1-like"/>
    <property type="match status" value="1"/>
</dbReference>
<dbReference type="GO" id="GO:0006952">
    <property type="term" value="P:defense response"/>
    <property type="evidence" value="ECO:0007669"/>
    <property type="project" value="InterPro"/>
</dbReference>
<evidence type="ECO:0000259" key="1">
    <source>
        <dbReference type="SMART" id="SM01037"/>
    </source>
</evidence>
<gene>
    <name evidence="2" type="ORF">LTRI10_LOCUS18204</name>
</gene>
<feature type="domain" description="Bet v I/Major latex protein" evidence="1">
    <location>
        <begin position="2"/>
        <end position="144"/>
    </location>
</feature>
<sequence>MAQLHSLETKVPMKSPEKLAAVFRDNVHSLPQLVPGIIKTAEIIGGGRQMAPGSVFISQYSFPGSPLMSVKIKWEAVDEAEGKWLTLRVIDGEMLEMYKSYCVRVEIDRDAGQVGWLIEYEKANPNVPPPRQYAELIYTQLCKASDN</sequence>
<dbReference type="AlphaFoldDB" id="A0AAV2DSJ3"/>
<proteinExistence type="predicted"/>
<dbReference type="EMBL" id="OZ034816">
    <property type="protein sequence ID" value="CAL1376477.1"/>
    <property type="molecule type" value="Genomic_DNA"/>
</dbReference>
<dbReference type="Gene3D" id="3.30.530.20">
    <property type="match status" value="1"/>
</dbReference>
<dbReference type="InterPro" id="IPR023393">
    <property type="entry name" value="START-like_dom_sf"/>
</dbReference>
<accession>A0AAV2DSJ3</accession>